<keyword evidence="1" id="KW-1133">Transmembrane helix</keyword>
<protein>
    <submittedName>
        <fullName evidence="2">Uncharacterized protein</fullName>
    </submittedName>
</protein>
<name>A0A2T3N2I1_9GAMM</name>
<feature type="transmembrane region" description="Helical" evidence="1">
    <location>
        <begin position="63"/>
        <end position="81"/>
    </location>
</feature>
<reference evidence="2 3" key="1">
    <citation type="submission" date="2018-03" db="EMBL/GenBank/DDBJ databases">
        <title>Whole genome sequencing of Histamine producing bacteria.</title>
        <authorList>
            <person name="Butler K."/>
        </authorList>
    </citation>
    <scope>NUCLEOTIDE SEQUENCE [LARGE SCALE GENOMIC DNA]</scope>
    <source>
        <strain evidence="2 3">DSM 16190</strain>
    </source>
</reference>
<dbReference type="RefSeq" id="WP_107281946.1">
    <property type="nucleotide sequence ID" value="NZ_PYMC01000002.1"/>
</dbReference>
<evidence type="ECO:0000313" key="3">
    <source>
        <dbReference type="Proteomes" id="UP000240904"/>
    </source>
</evidence>
<keyword evidence="1" id="KW-0812">Transmembrane</keyword>
<gene>
    <name evidence="2" type="ORF">C9I89_03330</name>
</gene>
<evidence type="ECO:0000313" key="2">
    <source>
        <dbReference type="EMBL" id="PSW06582.1"/>
    </source>
</evidence>
<accession>A0A2T3N2I1</accession>
<proteinExistence type="predicted"/>
<organism evidence="2 3">
    <name type="scientific">Photobacterium lipolyticum</name>
    <dbReference type="NCBI Taxonomy" id="266810"/>
    <lineage>
        <taxon>Bacteria</taxon>
        <taxon>Pseudomonadati</taxon>
        <taxon>Pseudomonadota</taxon>
        <taxon>Gammaproteobacteria</taxon>
        <taxon>Vibrionales</taxon>
        <taxon>Vibrionaceae</taxon>
        <taxon>Photobacterium</taxon>
    </lineage>
</organism>
<sequence>MSGFIAPRDWSFVADMNYSGSVTVTDVGLWVQWLFFYPGDIVINMMTTFFPQASGLLGINNEVYGGLISFILSCFLWWVMLKVMRKNLLPLWSKESYFKN</sequence>
<comment type="caution">
    <text evidence="2">The sequence shown here is derived from an EMBL/GenBank/DDBJ whole genome shotgun (WGS) entry which is preliminary data.</text>
</comment>
<dbReference type="AlphaFoldDB" id="A0A2T3N2I1"/>
<dbReference type="EMBL" id="PYMC01000002">
    <property type="protein sequence ID" value="PSW06582.1"/>
    <property type="molecule type" value="Genomic_DNA"/>
</dbReference>
<dbReference type="OrthoDB" id="8688608at2"/>
<keyword evidence="3" id="KW-1185">Reference proteome</keyword>
<keyword evidence="1" id="KW-0472">Membrane</keyword>
<evidence type="ECO:0000256" key="1">
    <source>
        <dbReference type="SAM" id="Phobius"/>
    </source>
</evidence>
<dbReference type="Proteomes" id="UP000240904">
    <property type="component" value="Unassembled WGS sequence"/>
</dbReference>